<feature type="compositionally biased region" description="Polar residues" evidence="1">
    <location>
        <begin position="1"/>
        <end position="16"/>
    </location>
</feature>
<evidence type="ECO:0000313" key="5">
    <source>
        <dbReference type="Proteomes" id="UP000632828"/>
    </source>
</evidence>
<name>A0A8J6UGZ8_9BACT</name>
<sequence length="478" mass="51012">MNPQSGSTIRINNPTTAAAPKPQTCRHHLQQIVQAALQRVDPYQAIHTRVTLCGDLLRVNTEDLAIDLDLSHYGRILLLGAGKATAPMARAFEELLGERIDTGLICVKEGHLEALQRTEVIEASHPVPDQRGLDAARRFAQLANIADEKTLIINCLSGGASALLPYPLELQSSGAGVAVSLADKQILTRLLLGCGAPIDEINCVRKHLSAIKGGHFLRLAAPARSLNFILSDVVGDDLSSIASGLTSADPTTFSDAINIIDRYQLRSRTPASILAALELGLAGTLAETPKEGDHCLSYATNILIGTNHHALLAAEQQARQLGYHTRAGSVMITGEARHAARYLATIAREVAASDLFMEKPACLLFGGETVVTLQGNGKGGRNQELALAFLQELSAWGDALNKKVFFLSAATDGNDGPTDAAGAFADAEVLSRAKSDALEIDRYLGDNDSYHFFEKVTGLLMTGPTNTNVGDLQIILIY</sequence>
<reference evidence="4" key="1">
    <citation type="submission" date="2020-09" db="EMBL/GenBank/DDBJ databases">
        <title>Pelobacter alkaliphilus sp. nov., a novel anaerobic arsenate-reducing bacterium from terrestrial mud volcano.</title>
        <authorList>
            <person name="Khomyakova M.A."/>
            <person name="Merkel A.Y."/>
            <person name="Slobodkin A.I."/>
        </authorList>
    </citation>
    <scope>NUCLEOTIDE SEQUENCE</scope>
    <source>
        <strain evidence="4">M08fum</strain>
    </source>
</reference>
<keyword evidence="4" id="KW-0418">Kinase</keyword>
<dbReference type="FunFam" id="3.40.1480.10:FF:000002">
    <property type="entry name" value="Glycerate kinase"/>
    <property type="match status" value="1"/>
</dbReference>
<protein>
    <submittedName>
        <fullName evidence="4">Glycerate kinase</fullName>
    </submittedName>
</protein>
<feature type="domain" description="MOFRL" evidence="2">
    <location>
        <begin position="361"/>
        <end position="471"/>
    </location>
</feature>
<evidence type="ECO:0000259" key="2">
    <source>
        <dbReference type="Pfam" id="PF05161"/>
    </source>
</evidence>
<feature type="region of interest" description="Disordered" evidence="1">
    <location>
        <begin position="1"/>
        <end position="21"/>
    </location>
</feature>
<organism evidence="4 5">
    <name type="scientific">Pelovirga terrestris</name>
    <dbReference type="NCBI Taxonomy" id="2771352"/>
    <lineage>
        <taxon>Bacteria</taxon>
        <taxon>Pseudomonadati</taxon>
        <taxon>Thermodesulfobacteriota</taxon>
        <taxon>Desulfuromonadia</taxon>
        <taxon>Geobacterales</taxon>
        <taxon>Geobacteraceae</taxon>
        <taxon>Pelovirga</taxon>
    </lineage>
</organism>
<dbReference type="SUPFAM" id="SSF82544">
    <property type="entry name" value="GckA/TtuD-like"/>
    <property type="match status" value="1"/>
</dbReference>
<proteinExistence type="predicted"/>
<dbReference type="Pfam" id="PF13660">
    <property type="entry name" value="DUF4147"/>
    <property type="match status" value="1"/>
</dbReference>
<gene>
    <name evidence="4" type="ORF">ICT70_08435</name>
</gene>
<dbReference type="Pfam" id="PF05161">
    <property type="entry name" value="MOFRL"/>
    <property type="match status" value="1"/>
</dbReference>
<dbReference type="RefSeq" id="WP_191155487.1">
    <property type="nucleotide sequence ID" value="NZ_JACWUN010000008.1"/>
</dbReference>
<dbReference type="PANTHER" id="PTHR12227:SF0">
    <property type="entry name" value="GLYCERATE KINASE"/>
    <property type="match status" value="1"/>
</dbReference>
<evidence type="ECO:0000259" key="3">
    <source>
        <dbReference type="Pfam" id="PF13660"/>
    </source>
</evidence>
<dbReference type="InterPro" id="IPR007835">
    <property type="entry name" value="MOFRL"/>
</dbReference>
<dbReference type="EMBL" id="JACWUN010000008">
    <property type="protein sequence ID" value="MBD1400693.1"/>
    <property type="molecule type" value="Genomic_DNA"/>
</dbReference>
<dbReference type="GO" id="GO:0008887">
    <property type="term" value="F:glycerate kinase activity"/>
    <property type="evidence" value="ECO:0007669"/>
    <property type="project" value="InterPro"/>
</dbReference>
<dbReference type="InterPro" id="IPR025286">
    <property type="entry name" value="MOFRL_assoc_dom"/>
</dbReference>
<dbReference type="Gene3D" id="3.40.1480.10">
    <property type="entry name" value="MOFRL domain"/>
    <property type="match status" value="1"/>
</dbReference>
<dbReference type="AlphaFoldDB" id="A0A8J6UGZ8"/>
<accession>A0A8J6UGZ8</accession>
<dbReference type="PANTHER" id="PTHR12227">
    <property type="entry name" value="GLYCERATE KINASE"/>
    <property type="match status" value="1"/>
</dbReference>
<comment type="caution">
    <text evidence="4">The sequence shown here is derived from an EMBL/GenBank/DDBJ whole genome shotgun (WGS) entry which is preliminary data.</text>
</comment>
<dbReference type="InterPro" id="IPR038614">
    <property type="entry name" value="GK_N_sf"/>
</dbReference>
<keyword evidence="4" id="KW-0808">Transferase</keyword>
<evidence type="ECO:0000256" key="1">
    <source>
        <dbReference type="SAM" id="MobiDB-lite"/>
    </source>
</evidence>
<dbReference type="Proteomes" id="UP000632828">
    <property type="component" value="Unassembled WGS sequence"/>
</dbReference>
<keyword evidence="5" id="KW-1185">Reference proteome</keyword>
<evidence type="ECO:0000313" key="4">
    <source>
        <dbReference type="EMBL" id="MBD1400693.1"/>
    </source>
</evidence>
<feature type="domain" description="MOFRL-associated" evidence="3">
    <location>
        <begin position="28"/>
        <end position="278"/>
    </location>
</feature>
<dbReference type="InterPro" id="IPR039760">
    <property type="entry name" value="MOFRL_protein"/>
</dbReference>
<dbReference type="Gene3D" id="3.40.50.10180">
    <property type="entry name" value="Glycerate kinase, MOFRL-like N-terminal domain"/>
    <property type="match status" value="1"/>
</dbReference>
<dbReference type="GO" id="GO:0005737">
    <property type="term" value="C:cytoplasm"/>
    <property type="evidence" value="ECO:0007669"/>
    <property type="project" value="TreeGrafter"/>
</dbReference>
<dbReference type="InterPro" id="IPR037035">
    <property type="entry name" value="GK-like_C_sf"/>
</dbReference>